<protein>
    <recommendedName>
        <fullName evidence="6">CTF/NF-I domain-containing protein</fullName>
    </recommendedName>
</protein>
<evidence type="ECO:0000256" key="4">
    <source>
        <dbReference type="ARBA" id="ARBA00023242"/>
    </source>
</evidence>
<dbReference type="STRING" id="37001.A0A1A9WWW8"/>
<evidence type="ECO:0000256" key="3">
    <source>
        <dbReference type="ARBA" id="ARBA00023163"/>
    </source>
</evidence>
<keyword evidence="4" id="KW-0539">Nucleus</keyword>
<feature type="region of interest" description="Disordered" evidence="5">
    <location>
        <begin position="442"/>
        <end position="504"/>
    </location>
</feature>
<dbReference type="EnsemblMetazoa" id="GBRI035429-RA">
    <property type="protein sequence ID" value="GBRI035429-PA"/>
    <property type="gene ID" value="GBRI035429"/>
</dbReference>
<dbReference type="PROSITE" id="PS51080">
    <property type="entry name" value="CTF_NFI_2"/>
    <property type="match status" value="1"/>
</dbReference>
<feature type="region of interest" description="Disordered" evidence="5">
    <location>
        <begin position="139"/>
        <end position="196"/>
    </location>
</feature>
<sequence length="704" mass="75324">MKTHDEESGYNEKAEVKQKWASRLLGKLRKDITQECREDFVQSITGKRKSICVLSNPDQKGKMRRIDCLRQADKVWRLDLVMVILFKAIPLESTDGERLEKSPECIHPALCVNPYHINVSVRELDLYLANFINTHDPLSSPTPASPAPGTPSTPSLMLYGSEHGNNNNNNNSSAATNDNKKHGEDERKNKDNTPFAGYSHNPYNGVVCNDIILATGVFSSKELWKLSKASILEETTGDLIQASSIKLEHPTAAYECNTYQMSAASAPLGSVVGSVNSLATSGGSGMVTGDGRSTVSASMVLPSGYSNPRSSMHLSNSSLLRAAAAASCKSDPNSSPQDHSSSFSVILRQNEDNASNSGGNGGTSLSDEALQRYTPTSNRVLLSMGQMRPGEAAAAVGRSPKLSAVSAAAAAAHYQQYSTMLPPPPLPPMARPVAIIRSTGDLTMVGSPPTSTAMSPPPLASSGDSPRHHQSHHSLHQHHQHHHHHQQHQQHTTIDHSSNTSGTLRVMTSKTTNTSAASQDSSNSTVTVCSSNNSSDLVVASASTSPPPAPTQSPQSHIIDVARCKTSPTSSAASAVSSVSALTRISAQPYSNTNSRDSYFNHFHSQTTPLLGYTSSISTMSGVISPTNLSLYSSASAAGVSPAVTHRTTPRTRWNPPFLSMEDDFNMMSHTLSSTNPEATPVILMEDSAGRYSDEYVTSRDYVT</sequence>
<feature type="region of interest" description="Disordered" evidence="5">
    <location>
        <begin position="351"/>
        <end position="370"/>
    </location>
</feature>
<dbReference type="InterPro" id="IPR000647">
    <property type="entry name" value="CTF/NFI"/>
</dbReference>
<evidence type="ECO:0000256" key="2">
    <source>
        <dbReference type="ARBA" id="ARBA00023015"/>
    </source>
</evidence>
<keyword evidence="8" id="KW-1185">Reference proteome</keyword>
<reference evidence="7" key="2">
    <citation type="submission" date="2020-05" db="UniProtKB">
        <authorList>
            <consortium name="EnsemblMetazoa"/>
        </authorList>
    </citation>
    <scope>IDENTIFICATION</scope>
    <source>
        <strain evidence="7">IAEA</strain>
    </source>
</reference>
<feature type="domain" description="CTF/NF-I" evidence="6">
    <location>
        <begin position="1"/>
        <end position="143"/>
    </location>
</feature>
<dbReference type="SMART" id="SM00523">
    <property type="entry name" value="DWA"/>
    <property type="match status" value="1"/>
</dbReference>
<feature type="compositionally biased region" description="Basic and acidic residues" evidence="5">
    <location>
        <begin position="178"/>
        <end position="191"/>
    </location>
</feature>
<feature type="region of interest" description="Disordered" evidence="5">
    <location>
        <begin position="511"/>
        <end position="530"/>
    </location>
</feature>
<dbReference type="GO" id="GO:0005634">
    <property type="term" value="C:nucleus"/>
    <property type="evidence" value="ECO:0007669"/>
    <property type="project" value="UniProtKB-SubCell"/>
</dbReference>
<comment type="subcellular location">
    <subcellularLocation>
        <location evidence="1">Nucleus</location>
    </subcellularLocation>
</comment>
<dbReference type="GO" id="GO:0000978">
    <property type="term" value="F:RNA polymerase II cis-regulatory region sequence-specific DNA binding"/>
    <property type="evidence" value="ECO:0007669"/>
    <property type="project" value="TreeGrafter"/>
</dbReference>
<proteinExistence type="predicted"/>
<keyword evidence="3" id="KW-0804">Transcription</keyword>
<dbReference type="InterPro" id="IPR020604">
    <property type="entry name" value="CTF/NFI_DNA-bd-dom"/>
</dbReference>
<name>A0A1A9WWW8_9MUSC</name>
<keyword evidence="2" id="KW-0805">Transcription regulation</keyword>
<feature type="compositionally biased region" description="Low complexity" evidence="5">
    <location>
        <begin position="521"/>
        <end position="530"/>
    </location>
</feature>
<dbReference type="PANTHER" id="PTHR11492">
    <property type="entry name" value="NUCLEAR FACTOR I"/>
    <property type="match status" value="1"/>
</dbReference>
<evidence type="ECO:0000256" key="1">
    <source>
        <dbReference type="ARBA" id="ARBA00004123"/>
    </source>
</evidence>
<evidence type="ECO:0000256" key="5">
    <source>
        <dbReference type="SAM" id="MobiDB-lite"/>
    </source>
</evidence>
<dbReference type="VEuPathDB" id="VectorBase:GBRI035429"/>
<organism evidence="7 8">
    <name type="scientific">Glossina brevipalpis</name>
    <dbReference type="NCBI Taxonomy" id="37001"/>
    <lineage>
        <taxon>Eukaryota</taxon>
        <taxon>Metazoa</taxon>
        <taxon>Ecdysozoa</taxon>
        <taxon>Arthropoda</taxon>
        <taxon>Hexapoda</taxon>
        <taxon>Insecta</taxon>
        <taxon>Pterygota</taxon>
        <taxon>Neoptera</taxon>
        <taxon>Endopterygota</taxon>
        <taxon>Diptera</taxon>
        <taxon>Brachycera</taxon>
        <taxon>Muscomorpha</taxon>
        <taxon>Hippoboscoidea</taxon>
        <taxon>Glossinidae</taxon>
        <taxon>Glossina</taxon>
    </lineage>
</organism>
<feature type="compositionally biased region" description="Low complexity" evidence="5">
    <location>
        <begin position="165"/>
        <end position="177"/>
    </location>
</feature>
<dbReference type="GO" id="GO:0000981">
    <property type="term" value="F:DNA-binding transcription factor activity, RNA polymerase II-specific"/>
    <property type="evidence" value="ECO:0007669"/>
    <property type="project" value="TreeGrafter"/>
</dbReference>
<reference evidence="8" key="1">
    <citation type="submission" date="2014-03" db="EMBL/GenBank/DDBJ databases">
        <authorList>
            <person name="Aksoy S."/>
            <person name="Warren W."/>
            <person name="Wilson R.K."/>
        </authorList>
    </citation>
    <scope>NUCLEOTIDE SEQUENCE [LARGE SCALE GENOMIC DNA]</scope>
    <source>
        <strain evidence="8">IAEA</strain>
    </source>
</reference>
<dbReference type="AlphaFoldDB" id="A0A1A9WWW8"/>
<evidence type="ECO:0000259" key="6">
    <source>
        <dbReference type="PROSITE" id="PS51080"/>
    </source>
</evidence>
<feature type="compositionally biased region" description="Basic residues" evidence="5">
    <location>
        <begin position="468"/>
        <end position="488"/>
    </location>
</feature>
<feature type="compositionally biased region" description="Polar residues" evidence="5">
    <location>
        <begin position="495"/>
        <end position="504"/>
    </location>
</feature>
<feature type="compositionally biased region" description="Polar residues" evidence="5">
    <location>
        <begin position="511"/>
        <end position="520"/>
    </location>
</feature>
<dbReference type="Proteomes" id="UP000091820">
    <property type="component" value="Unassembled WGS sequence"/>
</dbReference>
<evidence type="ECO:0000313" key="8">
    <source>
        <dbReference type="Proteomes" id="UP000091820"/>
    </source>
</evidence>
<dbReference type="PANTHER" id="PTHR11492:SF8">
    <property type="entry name" value="NUCLEAR FACTOR I, ISOFORM B"/>
    <property type="match status" value="1"/>
</dbReference>
<evidence type="ECO:0000313" key="7">
    <source>
        <dbReference type="EnsemblMetazoa" id="GBRI035429-PA"/>
    </source>
</evidence>
<dbReference type="Pfam" id="PF03165">
    <property type="entry name" value="MH1"/>
    <property type="match status" value="1"/>
</dbReference>
<dbReference type="InterPro" id="IPR003619">
    <property type="entry name" value="MAD_homology1_Dwarfin-type"/>
</dbReference>
<accession>A0A1A9WWW8</accession>